<evidence type="ECO:0000313" key="2">
    <source>
        <dbReference type="EMBL" id="SFM99111.1"/>
    </source>
</evidence>
<feature type="chain" id="PRO_5011441897" evidence="1">
    <location>
        <begin position="20"/>
        <end position="674"/>
    </location>
</feature>
<dbReference type="EMBL" id="FOUZ01000005">
    <property type="protein sequence ID" value="SFM99111.1"/>
    <property type="molecule type" value="Genomic_DNA"/>
</dbReference>
<sequence length="674" mass="76677">MKKSFILLTTLLGIGTALAQSTIFEKSNTNLIQTEIKSKSKKLDKKVDFVNFNKAKGFNTFGEATEASSSRNYSKNENATTPFASIDVKQWSFGTNLDTNESIFFSMDYKFKAGAFFTFKTYSDDFKVEKKFTISLPETANSVQVVPDFSSKIVSNNNKLIVPIYVHYFEGGQGPEFQKHEIWFVSETGEIIQKVTGSSAQIVKDVSNKLNIFVFEGNDDFYTATKVDLDNAANNKEHKVEFGLMNYFAGVPIAFKTFNGKDYLVFTRYSEVLMDNDTYQFNTNAKFVLDFIDFETFKVEKSYQLPVFGFDPEDPYTIPMITFGMFYNTDKYDISSDVYNSDSKMEFTYGINFYSMTQDTEWFNYYVVNEDGQILKKLDETIVNAGIEQNIAMQELPNQKDQVVMLLGSEEGISNIKVYNLPDLDLAMDFPALHNEDLLSLAVNRVSKDNSINYLIGLTYGERENDDFYGLVKHYDSKGAEVAKVRLPVGNTTERFAPFMTEGTLNPHVVNSDDEIEYVYAYQDRIDNVAANTYRVAQSDNLLASFSGRTEKGNINSAGYLMNKKGELDRMFIYYGSDYSATSILTEFYKFPFETLGVNDITKNTQLIKYLSNVNQIRIDYDYSTYQVYNVNGTLVDTGKSVKTIYTNGWNKGVYFIKTIDKQGKANAAKVLVF</sequence>
<keyword evidence="3" id="KW-1185">Reference proteome</keyword>
<evidence type="ECO:0000256" key="1">
    <source>
        <dbReference type="SAM" id="SignalP"/>
    </source>
</evidence>
<accession>A0A1I4VD75</accession>
<organism evidence="2 3">
    <name type="scientific">Algoriella xinjiangensis</name>
    <dbReference type="NCBI Taxonomy" id="684065"/>
    <lineage>
        <taxon>Bacteria</taxon>
        <taxon>Pseudomonadati</taxon>
        <taxon>Bacteroidota</taxon>
        <taxon>Flavobacteriia</taxon>
        <taxon>Flavobacteriales</taxon>
        <taxon>Weeksellaceae</taxon>
        <taxon>Algoriella</taxon>
    </lineage>
</organism>
<evidence type="ECO:0000313" key="3">
    <source>
        <dbReference type="Proteomes" id="UP000199149"/>
    </source>
</evidence>
<gene>
    <name evidence="2" type="ORF">SAMN05421738_10575</name>
</gene>
<name>A0A1I4VD75_9FLAO</name>
<reference evidence="3" key="1">
    <citation type="submission" date="2016-10" db="EMBL/GenBank/DDBJ databases">
        <authorList>
            <person name="Varghese N."/>
            <person name="Submissions S."/>
        </authorList>
    </citation>
    <scope>NUCLEOTIDE SEQUENCE [LARGE SCALE GENOMIC DNA]</scope>
    <source>
        <strain evidence="3">XJ109</strain>
    </source>
</reference>
<dbReference type="AlphaFoldDB" id="A0A1I4VD75"/>
<dbReference type="RefSeq" id="WP_092907436.1">
    <property type="nucleotide sequence ID" value="NZ_FOUZ01000005.1"/>
</dbReference>
<dbReference type="Proteomes" id="UP000199149">
    <property type="component" value="Unassembled WGS sequence"/>
</dbReference>
<dbReference type="OrthoDB" id="1447653at2"/>
<keyword evidence="1" id="KW-0732">Signal</keyword>
<protein>
    <submittedName>
        <fullName evidence="2">Por secretion system C-terminal sorting domain-containing protein</fullName>
    </submittedName>
</protein>
<feature type="signal peptide" evidence="1">
    <location>
        <begin position="1"/>
        <end position="19"/>
    </location>
</feature>
<dbReference type="STRING" id="684065.SAMN05421738_10575"/>
<proteinExistence type="predicted"/>